<evidence type="ECO:0000313" key="9">
    <source>
        <dbReference type="Proteomes" id="UP000549616"/>
    </source>
</evidence>
<dbReference type="Pfam" id="PF13193">
    <property type="entry name" value="AMP-binding_C"/>
    <property type="match status" value="1"/>
</dbReference>
<keyword evidence="3" id="KW-0547">Nucleotide-binding</keyword>
<evidence type="ECO:0000259" key="5">
    <source>
        <dbReference type="Pfam" id="PF00501"/>
    </source>
</evidence>
<evidence type="ECO:0000259" key="7">
    <source>
        <dbReference type="Pfam" id="PF16177"/>
    </source>
</evidence>
<dbReference type="EMBL" id="JACCFK010000001">
    <property type="protein sequence ID" value="NYI88818.1"/>
    <property type="molecule type" value="Genomic_DNA"/>
</dbReference>
<dbReference type="GO" id="GO:0030729">
    <property type="term" value="F:acetoacetate-CoA ligase activity"/>
    <property type="evidence" value="ECO:0007669"/>
    <property type="project" value="UniProtKB-EC"/>
</dbReference>
<dbReference type="InterPro" id="IPR005914">
    <property type="entry name" value="Acac_CoA_synth"/>
</dbReference>
<evidence type="ECO:0000256" key="2">
    <source>
        <dbReference type="ARBA" id="ARBA00022598"/>
    </source>
</evidence>
<feature type="domain" description="AMP-binding enzyme C-terminal" evidence="6">
    <location>
        <begin position="532"/>
        <end position="602"/>
    </location>
</feature>
<dbReference type="RefSeq" id="WP_179773000.1">
    <property type="nucleotide sequence ID" value="NZ_JACCFK010000001.1"/>
</dbReference>
<dbReference type="PROSITE" id="PS00455">
    <property type="entry name" value="AMP_BINDING"/>
    <property type="match status" value="1"/>
</dbReference>
<reference evidence="8 9" key="1">
    <citation type="submission" date="2020-07" db="EMBL/GenBank/DDBJ databases">
        <title>Sequencing the genomes of 1000 actinobacteria strains.</title>
        <authorList>
            <person name="Klenk H.-P."/>
        </authorList>
    </citation>
    <scope>NUCLEOTIDE SEQUENCE [LARGE SCALE GENOMIC DNA]</scope>
    <source>
        <strain evidence="8 9">DSM 104006</strain>
    </source>
</reference>
<evidence type="ECO:0000259" key="6">
    <source>
        <dbReference type="Pfam" id="PF13193"/>
    </source>
</evidence>
<protein>
    <submittedName>
        <fullName evidence="8">Acetoacetyl-CoA synthetase</fullName>
        <ecNumber evidence="8">6.2.1.16</ecNumber>
    </submittedName>
</protein>
<dbReference type="InterPro" id="IPR045851">
    <property type="entry name" value="AMP-bd_C_sf"/>
</dbReference>
<keyword evidence="9" id="KW-1185">Reference proteome</keyword>
<comment type="caution">
    <text evidence="8">The sequence shown here is derived from an EMBL/GenBank/DDBJ whole genome shotgun (WGS) entry which is preliminary data.</text>
</comment>
<evidence type="ECO:0000256" key="4">
    <source>
        <dbReference type="ARBA" id="ARBA00022840"/>
    </source>
</evidence>
<feature type="domain" description="AMP-dependent synthetase/ligase" evidence="5">
    <location>
        <begin position="101"/>
        <end position="464"/>
    </location>
</feature>
<name>A0A853B186_9PSEU</name>
<dbReference type="InterPro" id="IPR020845">
    <property type="entry name" value="AMP-binding_CS"/>
</dbReference>
<dbReference type="Proteomes" id="UP000549616">
    <property type="component" value="Unassembled WGS sequence"/>
</dbReference>
<organism evidence="8 9">
    <name type="scientific">Amycolatopsis endophytica</name>
    <dbReference type="NCBI Taxonomy" id="860233"/>
    <lineage>
        <taxon>Bacteria</taxon>
        <taxon>Bacillati</taxon>
        <taxon>Actinomycetota</taxon>
        <taxon>Actinomycetes</taxon>
        <taxon>Pseudonocardiales</taxon>
        <taxon>Pseudonocardiaceae</taxon>
        <taxon>Amycolatopsis</taxon>
    </lineage>
</organism>
<dbReference type="GO" id="GO:0005524">
    <property type="term" value="F:ATP binding"/>
    <property type="evidence" value="ECO:0007669"/>
    <property type="project" value="UniProtKB-KW"/>
</dbReference>
<accession>A0A853B186</accession>
<dbReference type="InterPro" id="IPR042099">
    <property type="entry name" value="ANL_N_sf"/>
</dbReference>
<keyword evidence="4" id="KW-0067">ATP-binding</keyword>
<dbReference type="Gene3D" id="3.40.50.12780">
    <property type="entry name" value="N-terminal domain of ligase-like"/>
    <property type="match status" value="1"/>
</dbReference>
<dbReference type="Pfam" id="PF16177">
    <property type="entry name" value="ACAS_N"/>
    <property type="match status" value="1"/>
</dbReference>
<evidence type="ECO:0000256" key="3">
    <source>
        <dbReference type="ARBA" id="ARBA00022741"/>
    </source>
</evidence>
<dbReference type="Pfam" id="PF00501">
    <property type="entry name" value="AMP-binding"/>
    <property type="match status" value="1"/>
</dbReference>
<sequence>MSHTPCPTRFRAGEPAPEGTGLADYVGWLAARGRAFDSYDQLWKWSTTAPADFWASLWDYFELPGSYRTVLSSGDMPGAQWFPGTELNYAEHLLGRPGDADQPALLAYSQTRPDVTMTFGELAEQVARARTGLARLGVGRGDRVVALLPNVPETVIAFLACASLGAIWAACSPEFGPRSVVDRFAQLEPTVLLAVGGYRYGRKTIDKTADLSTVRAGLPTVKHVVALDYGPHTVTDALPWNQLLAEPGPHEFEPVPFSHPLWVLFSSGTTGLPKAIVHSHGGILIEHLKTHAFNLDTRPGDRVLWFTTTSWMMWNLLVSTLSRRATAVLFDGDFQHPDLGEQWRTAAKARATLLGTSPGYLMACRDAGVVPARYDALRTLGVTGSPLPTAGFDWAVSQLGEHVLVNSMSGGTDVCTGFLSGNPWLPARPGELAGPCLGVDATVLDADGRELVDGVGELVIRQPMPSMPLRFWNDSGDARYRSSYFDVYPGLWRQGDWALRTGRGSFVLSGRSDATLNRGGVRMGTAEFYAVVEDLEGVADALVVHLDDPGTLLLFVVPAPGTTLDDALRARIRRTLREQLSPRHVPDAIAAVPAIPRTLTGKKLETPIKEILAGRPITEVVSPDAVTGYSALPAFTAAAHPRETT</sequence>
<proteinExistence type="inferred from homology"/>
<dbReference type="PANTHER" id="PTHR42921:SF1">
    <property type="entry name" value="ACETOACETYL-COA SYNTHETASE"/>
    <property type="match status" value="1"/>
</dbReference>
<gene>
    <name evidence="8" type="ORF">HNR02_002141</name>
</gene>
<dbReference type="GO" id="GO:0006629">
    <property type="term" value="P:lipid metabolic process"/>
    <property type="evidence" value="ECO:0007669"/>
    <property type="project" value="InterPro"/>
</dbReference>
<evidence type="ECO:0000313" key="8">
    <source>
        <dbReference type="EMBL" id="NYI88818.1"/>
    </source>
</evidence>
<dbReference type="EC" id="6.2.1.16" evidence="8"/>
<evidence type="ECO:0000256" key="1">
    <source>
        <dbReference type="ARBA" id="ARBA00006432"/>
    </source>
</evidence>
<dbReference type="InterPro" id="IPR000873">
    <property type="entry name" value="AMP-dep_synth/lig_dom"/>
</dbReference>
<dbReference type="NCBIfam" id="TIGR01217">
    <property type="entry name" value="ac_ac_CoA_syn"/>
    <property type="match status" value="1"/>
</dbReference>
<dbReference type="InterPro" id="IPR025110">
    <property type="entry name" value="AMP-bd_C"/>
</dbReference>
<dbReference type="SUPFAM" id="SSF56801">
    <property type="entry name" value="Acetyl-CoA synthetase-like"/>
    <property type="match status" value="1"/>
</dbReference>
<dbReference type="PANTHER" id="PTHR42921">
    <property type="entry name" value="ACETOACETYL-COA SYNTHETASE"/>
    <property type="match status" value="1"/>
</dbReference>
<dbReference type="Gene3D" id="3.30.300.30">
    <property type="match status" value="1"/>
</dbReference>
<keyword evidence="2 8" id="KW-0436">Ligase</keyword>
<dbReference type="NCBIfam" id="NF002937">
    <property type="entry name" value="PRK03584.1"/>
    <property type="match status" value="1"/>
</dbReference>
<dbReference type="InterPro" id="IPR032387">
    <property type="entry name" value="ACAS_N"/>
</dbReference>
<dbReference type="AlphaFoldDB" id="A0A853B186"/>
<feature type="domain" description="Acetyl-coenzyme A synthetase N-terminal" evidence="7">
    <location>
        <begin position="39"/>
        <end position="92"/>
    </location>
</feature>
<comment type="similarity">
    <text evidence="1">Belongs to the ATP-dependent AMP-binding enzyme family.</text>
</comment>